<dbReference type="Gene3D" id="2.40.70.10">
    <property type="entry name" value="Acid Proteases"/>
    <property type="match status" value="1"/>
</dbReference>
<evidence type="ECO:0000313" key="2">
    <source>
        <dbReference type="EMBL" id="KAF3601584.1"/>
    </source>
</evidence>
<evidence type="ECO:0000256" key="1">
    <source>
        <dbReference type="SAM" id="MobiDB-lite"/>
    </source>
</evidence>
<feature type="compositionally biased region" description="Basic and acidic residues" evidence="1">
    <location>
        <begin position="480"/>
        <end position="491"/>
    </location>
</feature>
<name>A0A8S9SMH9_BRACR</name>
<comment type="caution">
    <text evidence="2">The sequence shown here is derived from an EMBL/GenBank/DDBJ whole genome shotgun (WGS) entry which is preliminary data.</text>
</comment>
<reference evidence="2" key="1">
    <citation type="submission" date="2019-12" db="EMBL/GenBank/DDBJ databases">
        <title>Genome sequencing and annotation of Brassica cretica.</title>
        <authorList>
            <person name="Studholme D.J."/>
            <person name="Sarris P."/>
        </authorList>
    </citation>
    <scope>NUCLEOTIDE SEQUENCE</scope>
    <source>
        <strain evidence="2">PFS-109/04</strain>
        <tissue evidence="2">Leaf</tissue>
    </source>
</reference>
<evidence type="ECO:0000313" key="3">
    <source>
        <dbReference type="Proteomes" id="UP000712600"/>
    </source>
</evidence>
<feature type="region of interest" description="Disordered" evidence="1">
    <location>
        <begin position="471"/>
        <end position="491"/>
    </location>
</feature>
<dbReference type="EMBL" id="QGKX02000004">
    <property type="protein sequence ID" value="KAF3601584.1"/>
    <property type="molecule type" value="Genomic_DNA"/>
</dbReference>
<dbReference type="AlphaFoldDB" id="A0A8S9SMH9"/>
<gene>
    <name evidence="2" type="ORF">F2Q69_00036163</name>
</gene>
<organism evidence="2 3">
    <name type="scientific">Brassica cretica</name>
    <name type="common">Mustard</name>
    <dbReference type="NCBI Taxonomy" id="69181"/>
    <lineage>
        <taxon>Eukaryota</taxon>
        <taxon>Viridiplantae</taxon>
        <taxon>Streptophyta</taxon>
        <taxon>Embryophyta</taxon>
        <taxon>Tracheophyta</taxon>
        <taxon>Spermatophyta</taxon>
        <taxon>Magnoliopsida</taxon>
        <taxon>eudicotyledons</taxon>
        <taxon>Gunneridae</taxon>
        <taxon>Pentapetalae</taxon>
        <taxon>rosids</taxon>
        <taxon>malvids</taxon>
        <taxon>Brassicales</taxon>
        <taxon>Brassicaceae</taxon>
        <taxon>Brassiceae</taxon>
        <taxon>Brassica</taxon>
    </lineage>
</organism>
<proteinExistence type="predicted"/>
<dbReference type="Proteomes" id="UP000712600">
    <property type="component" value="Unassembled WGS sequence"/>
</dbReference>
<protein>
    <submittedName>
        <fullName evidence="2">Uncharacterized protein</fullName>
    </submittedName>
</protein>
<sequence length="580" mass="67002">MLDQVLEGPQKLMVNFNGKIDDVYSELNTKFESLNTHVMKLETQVVQTVDTIKRRTLRKRKEKVPKHLKRGVNEKEMDGFTKRVLRIPLDKPFEEAYFTHRLWMFFREHKETEQDIHRIFDQIREKMKQWITLKKKSSSVSILPKVMAGHLGLKIEPSQDSFTFLDHSTRNSRGIIRDLEVQIENTLVPVDFHVLENKQNNSIAWERFHGHSCYCNYEDEYETDYSGSIDSGTSPSMDIDIHPLIDNKAIESIDNILPNETFTLLSHCYLRFDVATQPQTAIDYHYSDTISKQGNYSIGSWAEESFHQSFAKNTELPETRSDEYDEDYHSEKNIEYHGLAMDDRGLLHTSSVDVTSTLIDSKPMPSIDVKTRKQRGAEATPFALTYRSGISGRARGMDGSILNVSKEDFAEIFAMHGSDLFFQPKKESAIRPSIDRRPLSLIDGLAAPEQNSYNKSEIDELEMVMIQRQLDSQAEPSPSIDKRTRPSIDGDYTTRRSKLVTEKSLQNNLDEITFSQDLLKEDVYQELKDISETTYSRLGMQQHNIGNHQHRMHASEIARERLKNQWYKGDAEASLALGFR</sequence>
<accession>A0A8S9SMH9</accession>
<dbReference type="InterPro" id="IPR021109">
    <property type="entry name" value="Peptidase_aspartic_dom_sf"/>
</dbReference>